<organism evidence="6 7">
    <name type="scientific">Priestia koreensis</name>
    <dbReference type="NCBI Taxonomy" id="284581"/>
    <lineage>
        <taxon>Bacteria</taxon>
        <taxon>Bacillati</taxon>
        <taxon>Bacillota</taxon>
        <taxon>Bacilli</taxon>
        <taxon>Bacillales</taxon>
        <taxon>Bacillaceae</taxon>
        <taxon>Priestia</taxon>
    </lineage>
</organism>
<dbReference type="FunFam" id="3.40.50.1980:FF:000035">
    <property type="entry name" value="Iron ABC transporter substrate-binding protein"/>
    <property type="match status" value="1"/>
</dbReference>
<accession>A0A0M0L6R8</accession>
<comment type="similarity">
    <text evidence="1">Belongs to the bacterial solute-binding protein 8 family.</text>
</comment>
<protein>
    <submittedName>
        <fullName evidence="6">Iron ABC transporter substrate-binding protein</fullName>
    </submittedName>
</protein>
<evidence type="ECO:0000259" key="5">
    <source>
        <dbReference type="PROSITE" id="PS50983"/>
    </source>
</evidence>
<dbReference type="OrthoDB" id="9816357at2"/>
<dbReference type="STRING" id="284581.AMD01_11000"/>
<dbReference type="PROSITE" id="PS50983">
    <property type="entry name" value="FE_B12_PBP"/>
    <property type="match status" value="1"/>
</dbReference>
<evidence type="ECO:0000256" key="1">
    <source>
        <dbReference type="ARBA" id="ARBA00008814"/>
    </source>
</evidence>
<evidence type="ECO:0000256" key="3">
    <source>
        <dbReference type="SAM" id="Coils"/>
    </source>
</evidence>
<name>A0A0M0L6R8_9BACI</name>
<dbReference type="PROSITE" id="PS51257">
    <property type="entry name" value="PROKAR_LIPOPROTEIN"/>
    <property type="match status" value="1"/>
</dbReference>
<keyword evidence="7" id="KW-1185">Reference proteome</keyword>
<sequence>MFKKFKVYALALFLVAFLAACGNSGQDASPKKDSGDQKQEQAFPLTKKDAAGNEITLKKKPTKIISLMPSNTEILFALGLDKEVAGVTTNDTYPEAATKKEKVGDMNVNVEKIISMQPDLVLAQGSSMGMSGEAYKQLGDAGVPVFVVEEAKSFDQVYDTIETVGELTGKEKEASNIVDDMKQDVKDVKDKASSIKKEDRKKVWVEVSGPPEIYTTGKGTFMDEMLSTIGADNVAGDQEGWVKLSEEKAVQLNPDAIITTYGANTKGAVEQLLSRPAWKNVTAVKDKAVTDVDGDLVTRPGPRLAEGLKEIAKAVYPDVYK</sequence>
<dbReference type="PATRIC" id="fig|284581.3.peg.2303"/>
<feature type="domain" description="Fe/B12 periplasmic-binding" evidence="5">
    <location>
        <begin position="63"/>
        <end position="319"/>
    </location>
</feature>
<feature type="coiled-coil region" evidence="3">
    <location>
        <begin position="171"/>
        <end position="198"/>
    </location>
</feature>
<dbReference type="PANTHER" id="PTHR30535">
    <property type="entry name" value="VITAMIN B12-BINDING PROTEIN"/>
    <property type="match status" value="1"/>
</dbReference>
<dbReference type="InterPro" id="IPR054828">
    <property type="entry name" value="Vit_B12_bind_prot"/>
</dbReference>
<dbReference type="Gene3D" id="3.40.50.1980">
    <property type="entry name" value="Nitrogenase molybdenum iron protein domain"/>
    <property type="match status" value="2"/>
</dbReference>
<dbReference type="CDD" id="cd01143">
    <property type="entry name" value="YvrC"/>
    <property type="match status" value="1"/>
</dbReference>
<evidence type="ECO:0000313" key="6">
    <source>
        <dbReference type="EMBL" id="KOO46363.1"/>
    </source>
</evidence>
<dbReference type="Pfam" id="PF01497">
    <property type="entry name" value="Peripla_BP_2"/>
    <property type="match status" value="1"/>
</dbReference>
<dbReference type="NCBIfam" id="NF038402">
    <property type="entry name" value="TroA_like"/>
    <property type="match status" value="1"/>
</dbReference>
<evidence type="ECO:0000256" key="2">
    <source>
        <dbReference type="ARBA" id="ARBA00022729"/>
    </source>
</evidence>
<dbReference type="EMBL" id="LILC01000013">
    <property type="protein sequence ID" value="KOO46363.1"/>
    <property type="molecule type" value="Genomic_DNA"/>
</dbReference>
<feature type="signal peptide" evidence="4">
    <location>
        <begin position="1"/>
        <end position="22"/>
    </location>
</feature>
<proteinExistence type="inferred from homology"/>
<dbReference type="AlphaFoldDB" id="A0A0M0L6R8"/>
<dbReference type="InterPro" id="IPR050902">
    <property type="entry name" value="ABC_Transporter_SBP"/>
</dbReference>
<keyword evidence="2 4" id="KW-0732">Signal</keyword>
<dbReference type="InterPro" id="IPR002491">
    <property type="entry name" value="ABC_transptr_periplasmic_BD"/>
</dbReference>
<dbReference type="Proteomes" id="UP000037558">
    <property type="component" value="Unassembled WGS sequence"/>
</dbReference>
<evidence type="ECO:0000256" key="4">
    <source>
        <dbReference type="SAM" id="SignalP"/>
    </source>
</evidence>
<dbReference type="SUPFAM" id="SSF53807">
    <property type="entry name" value="Helical backbone' metal receptor"/>
    <property type="match status" value="1"/>
</dbReference>
<evidence type="ECO:0000313" key="7">
    <source>
        <dbReference type="Proteomes" id="UP000037558"/>
    </source>
</evidence>
<dbReference type="PANTHER" id="PTHR30535:SF34">
    <property type="entry name" value="MOLYBDATE-BINDING PROTEIN MOLA"/>
    <property type="match status" value="1"/>
</dbReference>
<comment type="caution">
    <text evidence="6">The sequence shown here is derived from an EMBL/GenBank/DDBJ whole genome shotgun (WGS) entry which is preliminary data.</text>
</comment>
<dbReference type="GO" id="GO:0071281">
    <property type="term" value="P:cellular response to iron ion"/>
    <property type="evidence" value="ECO:0007669"/>
    <property type="project" value="TreeGrafter"/>
</dbReference>
<keyword evidence="3" id="KW-0175">Coiled coil</keyword>
<gene>
    <name evidence="6" type="ORF">AMD01_11000</name>
</gene>
<feature type="chain" id="PRO_5038704074" evidence="4">
    <location>
        <begin position="23"/>
        <end position="321"/>
    </location>
</feature>
<dbReference type="RefSeq" id="WP_053401446.1">
    <property type="nucleotide sequence ID" value="NZ_LILC01000013.1"/>
</dbReference>
<reference evidence="7" key="1">
    <citation type="submission" date="2015-08" db="EMBL/GenBank/DDBJ databases">
        <title>Fjat-14210 dsm16467.</title>
        <authorList>
            <person name="Liu B."/>
            <person name="Wang J."/>
            <person name="Zhu Y."/>
            <person name="Liu G."/>
            <person name="Chen Q."/>
            <person name="Chen Z."/>
            <person name="Lan J."/>
            <person name="Che J."/>
            <person name="Ge C."/>
            <person name="Shi H."/>
            <person name="Pan Z."/>
            <person name="Liu X."/>
        </authorList>
    </citation>
    <scope>NUCLEOTIDE SEQUENCE [LARGE SCALE GENOMIC DNA]</scope>
    <source>
        <strain evidence="7">DSM 16467</strain>
    </source>
</reference>